<name>A0A1L3GPH3_9BACT</name>
<reference evidence="1 2" key="1">
    <citation type="journal article" date="2017" name="Genome Announc.">
        <title>Complete Genome Sequences of Two Acetylene-Fermenting Pelobacter acetylenicus Strains.</title>
        <authorList>
            <person name="Sutton J.M."/>
            <person name="Baesman S.M."/>
            <person name="Fierst J.L."/>
            <person name="Poret-Peterson A.T."/>
            <person name="Oremland R.S."/>
            <person name="Dunlap D.S."/>
            <person name="Akob D.M."/>
        </authorList>
    </citation>
    <scope>NUCLEOTIDE SEQUENCE [LARGE SCALE GENOMIC DNA]</scope>
    <source>
        <strain evidence="1 2">SFB93</strain>
    </source>
</reference>
<dbReference type="PANTHER" id="PTHR35271">
    <property type="entry name" value="ABC TRANSPORTER, SUBSTRATE-BINDING LIPOPROTEIN-RELATED"/>
    <property type="match status" value="1"/>
</dbReference>
<dbReference type="STRING" id="1842532.A7E78_07980"/>
<organism evidence="1 2">
    <name type="scientific">Syntrophotalea acetylenivorans</name>
    <dbReference type="NCBI Taxonomy" id="1842532"/>
    <lineage>
        <taxon>Bacteria</taxon>
        <taxon>Pseudomonadati</taxon>
        <taxon>Thermodesulfobacteriota</taxon>
        <taxon>Desulfuromonadia</taxon>
        <taxon>Desulfuromonadales</taxon>
        <taxon>Syntrophotaleaceae</taxon>
        <taxon>Syntrophotalea</taxon>
    </lineage>
</organism>
<dbReference type="Gene3D" id="3.40.50.2300">
    <property type="match status" value="2"/>
</dbReference>
<accession>A0A1L3GPH3</accession>
<dbReference type="Pfam" id="PF04392">
    <property type="entry name" value="ABC_sub_bind"/>
    <property type="match status" value="1"/>
</dbReference>
<dbReference type="Proteomes" id="UP000182517">
    <property type="component" value="Chromosome"/>
</dbReference>
<sequence>MFVVVGGAGLIGLRIVNSLLLVMLLTGIATTVMAEDNAKDLKSFYRGKRILWVDSYDAGYAWSSGIEKGLRVALYGSGVELKIFQMDTKNHLEEDFHRQAGRRAKKIIEEFRPDVVIASDDNAQRFLVVPYLKDTALPVVFCGVNEDLANYGYPSSNVTGMIEDEMAEGLVMHLRRLAKGDRAGFIGADVNTNRIVADQYNQRFFDGRMRCYLVRSFAEFKEAFLQVQQEVDMLFFRNHVGLTGWDAAEAEAFVAAHTTVPSGSVLPWMQPFNLLTIAKVAEEQGEYAATTALRILAGARPADLPVERNRLAHLVVNLKMAKAAGLVLPVSLLQTAEVIGQEVYKKDAAPLSEAR</sequence>
<dbReference type="KEGG" id="pef:A7E78_07980"/>
<dbReference type="AlphaFoldDB" id="A0A1L3GPH3"/>
<dbReference type="InterPro" id="IPR007487">
    <property type="entry name" value="ABC_transpt-TYRBP-like"/>
</dbReference>
<dbReference type="OrthoDB" id="5644906at2"/>
<protein>
    <submittedName>
        <fullName evidence="1">Uncharacterized protein</fullName>
    </submittedName>
</protein>
<dbReference type="RefSeq" id="WP_072283747.1">
    <property type="nucleotide sequence ID" value="NZ_CP015519.1"/>
</dbReference>
<evidence type="ECO:0000313" key="2">
    <source>
        <dbReference type="Proteomes" id="UP000182517"/>
    </source>
</evidence>
<dbReference type="PANTHER" id="PTHR35271:SF1">
    <property type="entry name" value="ABC TRANSPORTER, SUBSTRATE-BINDING LIPOPROTEIN"/>
    <property type="match status" value="1"/>
</dbReference>
<gene>
    <name evidence="1" type="ORF">A7E78_07980</name>
</gene>
<evidence type="ECO:0000313" key="1">
    <source>
        <dbReference type="EMBL" id="APG27780.1"/>
    </source>
</evidence>
<dbReference type="EMBL" id="CP015519">
    <property type="protein sequence ID" value="APG27780.1"/>
    <property type="molecule type" value="Genomic_DNA"/>
</dbReference>
<proteinExistence type="predicted"/>
<keyword evidence="2" id="KW-1185">Reference proteome</keyword>